<evidence type="ECO:0000313" key="1">
    <source>
        <dbReference type="EMBL" id="MCM2560920.1"/>
    </source>
</evidence>
<sequence>MTAPHAIQYTPEGPQPLVRDIAPGVAYPVHALGPLRNAVEAVQGITQAPIAIPAQSALSVASLAVQGFADVETLGGPRALSLYALTIARSGERKSACDAPLMAALRDHEREQATAQRDAMESWRNAQALWKGERDRILLDAKKGKGEKRTAAQADLESLGPEPDAPQSADRTVTEPTFEGLTKLFATGQPSLGLFSDEGGQFLGGHAMNSDNRQKTLAALNDLWQGSPIRRTRSGDGHATLYGRRLAVHLMVQPTVARAFMADPLAADTGFLPRFLMCEPPSAIGTRMQANARRDDMALGAFGGRLRATLETPMPMDPDTRELQPRILGLAPDARTLLAGFADATEAAQAPGSDLAHITGTASKAAEQAARIAGVLTLWRDLDAHQVQPSDMADAITLAQFYLSEASRLASAATVSAEIDKAENLRRWLLEGWPHPDVMARDVVQMGPNALRETPKARAALGILEKHGWLVRLDAGTVVRGAARAEAWRIVRGGGDVV</sequence>
<reference evidence="1" key="1">
    <citation type="submission" date="2022-06" db="EMBL/GenBank/DDBJ databases">
        <title>Lutimaribacter sp. EGI FJ00013, a novel bacterium isolated from a salt lake sediment enrichment.</title>
        <authorList>
            <person name="Gao L."/>
            <person name="Fang B.-Z."/>
            <person name="Li W.-J."/>
        </authorList>
    </citation>
    <scope>NUCLEOTIDE SEQUENCE</scope>
    <source>
        <strain evidence="1">EGI FJ00013</strain>
    </source>
</reference>
<evidence type="ECO:0000313" key="2">
    <source>
        <dbReference type="Proteomes" id="UP001203036"/>
    </source>
</evidence>
<organism evidence="1 2">
    <name type="scientific">Lutimaribacter degradans</name>
    <dbReference type="NCBI Taxonomy" id="2945989"/>
    <lineage>
        <taxon>Bacteria</taxon>
        <taxon>Pseudomonadati</taxon>
        <taxon>Pseudomonadota</taxon>
        <taxon>Alphaproteobacteria</taxon>
        <taxon>Rhodobacterales</taxon>
        <taxon>Roseobacteraceae</taxon>
        <taxon>Lutimaribacter</taxon>
    </lineage>
</organism>
<dbReference type="EMBL" id="JAMQGO010000001">
    <property type="protein sequence ID" value="MCM2560920.1"/>
    <property type="molecule type" value="Genomic_DNA"/>
</dbReference>
<name>A0ACC5ZRX3_9RHOB</name>
<dbReference type="Proteomes" id="UP001203036">
    <property type="component" value="Unassembled WGS sequence"/>
</dbReference>
<accession>A0ACC5ZRX3</accession>
<gene>
    <name evidence="1" type="ORF">M8744_02065</name>
</gene>
<proteinExistence type="predicted"/>
<protein>
    <submittedName>
        <fullName evidence="1">YfjI family protein</fullName>
    </submittedName>
</protein>
<keyword evidence="2" id="KW-1185">Reference proteome</keyword>
<comment type="caution">
    <text evidence="1">The sequence shown here is derived from an EMBL/GenBank/DDBJ whole genome shotgun (WGS) entry which is preliminary data.</text>
</comment>